<comment type="caution">
    <text evidence="3">The sequence shown here is derived from an EMBL/GenBank/DDBJ whole genome shotgun (WGS) entry which is preliminary data.</text>
</comment>
<evidence type="ECO:0000313" key="4">
    <source>
        <dbReference type="Proteomes" id="UP000239736"/>
    </source>
</evidence>
<protein>
    <submittedName>
        <fullName evidence="3">Alpha/beta hydrolase family protein</fullName>
    </submittedName>
</protein>
<accession>A0A2S5JLM3</accession>
<dbReference type="EMBL" id="PRDS01000001">
    <property type="protein sequence ID" value="PPB82332.1"/>
    <property type="molecule type" value="Genomic_DNA"/>
</dbReference>
<dbReference type="InterPro" id="IPR013094">
    <property type="entry name" value="AB_hydrolase_3"/>
</dbReference>
<evidence type="ECO:0000259" key="2">
    <source>
        <dbReference type="Pfam" id="PF07859"/>
    </source>
</evidence>
<organism evidence="3 4">
    <name type="scientific">Albidovulum inexpectatum</name>
    <dbReference type="NCBI Taxonomy" id="196587"/>
    <lineage>
        <taxon>Bacteria</taxon>
        <taxon>Pseudomonadati</taxon>
        <taxon>Pseudomonadota</taxon>
        <taxon>Alphaproteobacteria</taxon>
        <taxon>Rhodobacterales</taxon>
        <taxon>Paracoccaceae</taxon>
        <taxon>Albidovulum</taxon>
    </lineage>
</organism>
<sequence length="264" mass="28513">MRHDLAYSNADFIPGGKDYPPRWEKAARAFRSGLGERARLAIRYGPAERNWFDLFLPEDQPAGLMIFIHGGYWLRFGPRDFSHLAAGALARGWAVAMPAYTLAPRASISQIRREIETALPAMAAEVAGPIALCGHSAGGHLAARMVGADIVLPGEIDARLLRVMPISPVADLRPLIETSMNRDLGLDAAMAAAESPALIPPRPGKAVHVWVGGDERPAFLDQARRLGNAWACPVTIEAGRHHFDVIEGLESPDSPLLNALLGAR</sequence>
<dbReference type="InterPro" id="IPR029058">
    <property type="entry name" value="AB_hydrolase_fold"/>
</dbReference>
<dbReference type="SUPFAM" id="SSF53474">
    <property type="entry name" value="alpha/beta-Hydrolases"/>
    <property type="match status" value="1"/>
</dbReference>
<proteinExistence type="predicted"/>
<keyword evidence="1 3" id="KW-0378">Hydrolase</keyword>
<reference evidence="3 4" key="1">
    <citation type="submission" date="2018-01" db="EMBL/GenBank/DDBJ databases">
        <title>Genomic Encyclopedia of Archaeal and Bacterial Type Strains, Phase II (KMG-II): from individual species to whole genera.</title>
        <authorList>
            <person name="Goeker M."/>
        </authorList>
    </citation>
    <scope>NUCLEOTIDE SEQUENCE [LARGE SCALE GENOMIC DNA]</scope>
    <source>
        <strain evidence="3 4">DSM 12048</strain>
    </source>
</reference>
<dbReference type="GO" id="GO:0016787">
    <property type="term" value="F:hydrolase activity"/>
    <property type="evidence" value="ECO:0007669"/>
    <property type="project" value="UniProtKB-KW"/>
</dbReference>
<dbReference type="Gene3D" id="3.40.50.1820">
    <property type="entry name" value="alpha/beta hydrolase"/>
    <property type="match status" value="1"/>
</dbReference>
<evidence type="ECO:0000313" key="3">
    <source>
        <dbReference type="EMBL" id="PPB82332.1"/>
    </source>
</evidence>
<dbReference type="Proteomes" id="UP000239736">
    <property type="component" value="Unassembled WGS sequence"/>
</dbReference>
<dbReference type="AlphaFoldDB" id="A0A2S5JLM3"/>
<feature type="domain" description="Alpha/beta hydrolase fold-3" evidence="2">
    <location>
        <begin position="65"/>
        <end position="180"/>
    </location>
</feature>
<keyword evidence="4" id="KW-1185">Reference proteome</keyword>
<dbReference type="OrthoDB" id="9771666at2"/>
<dbReference type="PANTHER" id="PTHR48081">
    <property type="entry name" value="AB HYDROLASE SUPERFAMILY PROTEIN C4A8.06C"/>
    <property type="match status" value="1"/>
</dbReference>
<name>A0A2S5JLM3_9RHOB</name>
<dbReference type="InterPro" id="IPR050300">
    <property type="entry name" value="GDXG_lipolytic_enzyme"/>
</dbReference>
<dbReference type="RefSeq" id="WP_104068898.1">
    <property type="nucleotide sequence ID" value="NZ_PRDS01000001.1"/>
</dbReference>
<evidence type="ECO:0000256" key="1">
    <source>
        <dbReference type="ARBA" id="ARBA00022801"/>
    </source>
</evidence>
<dbReference type="Pfam" id="PF07859">
    <property type="entry name" value="Abhydrolase_3"/>
    <property type="match status" value="1"/>
</dbReference>
<gene>
    <name evidence="3" type="ORF">LV82_00260</name>
</gene>
<dbReference type="PANTHER" id="PTHR48081:SF33">
    <property type="entry name" value="KYNURENINE FORMAMIDASE"/>
    <property type="match status" value="1"/>
</dbReference>